<dbReference type="EMBL" id="RCDA01000001">
    <property type="protein sequence ID" value="RLK51609.1"/>
    <property type="molecule type" value="Genomic_DNA"/>
</dbReference>
<evidence type="ECO:0000313" key="2">
    <source>
        <dbReference type="Proteomes" id="UP000275461"/>
    </source>
</evidence>
<name>A0A498C8Z7_9GAMM</name>
<keyword evidence="2" id="KW-1185">Reference proteome</keyword>
<organism evidence="1 2">
    <name type="scientific">Alkalispirillum mobile</name>
    <dbReference type="NCBI Taxonomy" id="85925"/>
    <lineage>
        <taxon>Bacteria</taxon>
        <taxon>Pseudomonadati</taxon>
        <taxon>Pseudomonadota</taxon>
        <taxon>Gammaproteobacteria</taxon>
        <taxon>Chromatiales</taxon>
        <taxon>Ectothiorhodospiraceae</taxon>
        <taxon>Alkalispirillum</taxon>
    </lineage>
</organism>
<dbReference type="Proteomes" id="UP000275461">
    <property type="component" value="Unassembled WGS sequence"/>
</dbReference>
<proteinExistence type="predicted"/>
<comment type="caution">
    <text evidence="1">The sequence shown here is derived from an EMBL/GenBank/DDBJ whole genome shotgun (WGS) entry which is preliminary data.</text>
</comment>
<dbReference type="NCBIfam" id="TIGR03694">
    <property type="entry name" value="exosort_acyl"/>
    <property type="match status" value="1"/>
</dbReference>
<evidence type="ECO:0000313" key="1">
    <source>
        <dbReference type="EMBL" id="RLK51609.1"/>
    </source>
</evidence>
<dbReference type="InterPro" id="IPR022484">
    <property type="entry name" value="PEP-CTERM/exosrtase_acylTfrase"/>
</dbReference>
<dbReference type="OrthoDB" id="582214at2"/>
<dbReference type="SUPFAM" id="SSF55729">
    <property type="entry name" value="Acyl-CoA N-acyltransferases (Nat)"/>
    <property type="match status" value="1"/>
</dbReference>
<protein>
    <submittedName>
        <fullName evidence="1">N-acyl amino acid synthase of PEP-CTERM/exosortase system</fullName>
    </submittedName>
</protein>
<gene>
    <name evidence="1" type="ORF">DFR31_1553</name>
</gene>
<dbReference type="RefSeq" id="WP_121442007.1">
    <property type="nucleotide sequence ID" value="NZ_RCDA01000001.1"/>
</dbReference>
<reference evidence="1 2" key="1">
    <citation type="submission" date="2018-10" db="EMBL/GenBank/DDBJ databases">
        <title>Genomic Encyclopedia of Type Strains, Phase IV (KMG-IV): sequencing the most valuable type-strain genomes for metagenomic binning, comparative biology and taxonomic classification.</title>
        <authorList>
            <person name="Goeker M."/>
        </authorList>
    </citation>
    <scope>NUCLEOTIDE SEQUENCE [LARGE SCALE GENOMIC DNA]</scope>
    <source>
        <strain evidence="1 2">DSM 12769</strain>
    </source>
</reference>
<sequence>MADAPLAEAFDTYFSYSLVRGDERNEIHRLRYEVYCREFGFEKDEDCPGGLERDEFDDASWHGLLRHRGSGTAAGCVRVVPADTGPEGGLPIEKHCRESFFHPELRPDLLDRAHVCEVSRLAVHGVFRRRKGESKTPLGDVDGLDIPAEQYRTFPLMAVSLFMAATALTGLTEKHHVFAMMEPRLARLLGRSGLTFTQVGNVQDYHGLRAAFYIHRDDAVSGLQQSAMLRHLYQRALEQLGAGFHAASPA</sequence>
<dbReference type="InterPro" id="IPR016181">
    <property type="entry name" value="Acyl_CoA_acyltransferase"/>
</dbReference>
<dbReference type="Gene3D" id="3.40.630.30">
    <property type="match status" value="1"/>
</dbReference>
<accession>A0A498C8Z7</accession>
<dbReference type="AlphaFoldDB" id="A0A498C8Z7"/>
<dbReference type="Pfam" id="PF13444">
    <property type="entry name" value="Acetyltransf_5"/>
    <property type="match status" value="1"/>
</dbReference>